<dbReference type="InterPro" id="IPR013249">
    <property type="entry name" value="RNA_pol_sigma70_r4_t2"/>
</dbReference>
<dbReference type="PANTHER" id="PTHR43133:SF51">
    <property type="entry name" value="RNA POLYMERASE SIGMA FACTOR"/>
    <property type="match status" value="1"/>
</dbReference>
<keyword evidence="3" id="KW-0731">Sigma factor</keyword>
<dbReference type="EMBL" id="SJPS01000002">
    <property type="protein sequence ID" value="TWU28458.1"/>
    <property type="molecule type" value="Genomic_DNA"/>
</dbReference>
<dbReference type="PANTHER" id="PTHR43133">
    <property type="entry name" value="RNA POLYMERASE ECF-TYPE SIGMA FACTO"/>
    <property type="match status" value="1"/>
</dbReference>
<dbReference type="InterPro" id="IPR039425">
    <property type="entry name" value="RNA_pol_sigma-70-like"/>
</dbReference>
<dbReference type="SUPFAM" id="SSF88659">
    <property type="entry name" value="Sigma3 and sigma4 domains of RNA polymerase sigma factors"/>
    <property type="match status" value="1"/>
</dbReference>
<evidence type="ECO:0000256" key="1">
    <source>
        <dbReference type="ARBA" id="ARBA00010641"/>
    </source>
</evidence>
<dbReference type="Gene3D" id="1.10.1740.10">
    <property type="match status" value="1"/>
</dbReference>
<dbReference type="Gene3D" id="1.10.10.10">
    <property type="entry name" value="Winged helix-like DNA-binding domain superfamily/Winged helix DNA-binding domain"/>
    <property type="match status" value="1"/>
</dbReference>
<dbReference type="SUPFAM" id="SSF88946">
    <property type="entry name" value="Sigma2 domain of RNA polymerase sigma factors"/>
    <property type="match status" value="1"/>
</dbReference>
<dbReference type="GO" id="GO:0003677">
    <property type="term" value="F:DNA binding"/>
    <property type="evidence" value="ECO:0007669"/>
    <property type="project" value="InterPro"/>
</dbReference>
<evidence type="ECO:0000256" key="3">
    <source>
        <dbReference type="ARBA" id="ARBA00023082"/>
    </source>
</evidence>
<keyword evidence="4" id="KW-0804">Transcription</keyword>
<feature type="domain" description="RNA polymerase sigma-70 region 2" evidence="5">
    <location>
        <begin position="32"/>
        <end position="91"/>
    </location>
</feature>
<feature type="domain" description="RNA polymerase sigma factor 70 region 4 type 2" evidence="6">
    <location>
        <begin position="147"/>
        <end position="195"/>
    </location>
</feature>
<protein>
    <submittedName>
        <fullName evidence="7">ECF RNA polymerase sigma factor SigR</fullName>
    </submittedName>
</protein>
<organism evidence="7 8">
    <name type="scientific">Bythopirellula polymerisocia</name>
    <dbReference type="NCBI Taxonomy" id="2528003"/>
    <lineage>
        <taxon>Bacteria</taxon>
        <taxon>Pseudomonadati</taxon>
        <taxon>Planctomycetota</taxon>
        <taxon>Planctomycetia</taxon>
        <taxon>Pirellulales</taxon>
        <taxon>Lacipirellulaceae</taxon>
        <taxon>Bythopirellula</taxon>
    </lineage>
</organism>
<dbReference type="RefSeq" id="WP_197530501.1">
    <property type="nucleotide sequence ID" value="NZ_SJPS01000002.1"/>
</dbReference>
<sequence>MTDALPVTNPEMLLNRARDGGDQAVDTLLSHYRPYLKLLARLRNRRQLQAKYDDSDLVQETLVQVHRNLSQFRGGTEAEFAAWLRTLMSRVGDQHRRHYEAQKRDANAEQQLEQQFEESSQLVGRMFTSAEGSPSEQVSRRERAVVLSQALMQLPDDYREALILNRFEGLSMSQVAERMGRTVDSVQKLLARGVVELRRLMEDRL</sequence>
<evidence type="ECO:0000313" key="7">
    <source>
        <dbReference type="EMBL" id="TWU28458.1"/>
    </source>
</evidence>
<dbReference type="InterPro" id="IPR036388">
    <property type="entry name" value="WH-like_DNA-bd_sf"/>
</dbReference>
<comment type="caution">
    <text evidence="7">The sequence shown here is derived from an EMBL/GenBank/DDBJ whole genome shotgun (WGS) entry which is preliminary data.</text>
</comment>
<dbReference type="Proteomes" id="UP000318437">
    <property type="component" value="Unassembled WGS sequence"/>
</dbReference>
<evidence type="ECO:0000256" key="4">
    <source>
        <dbReference type="ARBA" id="ARBA00023163"/>
    </source>
</evidence>
<dbReference type="InterPro" id="IPR013325">
    <property type="entry name" value="RNA_pol_sigma_r2"/>
</dbReference>
<reference evidence="7 8" key="1">
    <citation type="submission" date="2019-02" db="EMBL/GenBank/DDBJ databases">
        <title>Deep-cultivation of Planctomycetes and their phenomic and genomic characterization uncovers novel biology.</title>
        <authorList>
            <person name="Wiegand S."/>
            <person name="Jogler M."/>
            <person name="Boedeker C."/>
            <person name="Pinto D."/>
            <person name="Vollmers J."/>
            <person name="Rivas-Marin E."/>
            <person name="Kohn T."/>
            <person name="Peeters S.H."/>
            <person name="Heuer A."/>
            <person name="Rast P."/>
            <person name="Oberbeckmann S."/>
            <person name="Bunk B."/>
            <person name="Jeske O."/>
            <person name="Meyerdierks A."/>
            <person name="Storesund J.E."/>
            <person name="Kallscheuer N."/>
            <person name="Luecker S."/>
            <person name="Lage O.M."/>
            <person name="Pohl T."/>
            <person name="Merkel B.J."/>
            <person name="Hornburger P."/>
            <person name="Mueller R.-W."/>
            <person name="Bruemmer F."/>
            <person name="Labrenz M."/>
            <person name="Spormann A.M."/>
            <person name="Op Den Camp H."/>
            <person name="Overmann J."/>
            <person name="Amann R."/>
            <person name="Jetten M.S.M."/>
            <person name="Mascher T."/>
            <person name="Medema M.H."/>
            <person name="Devos D.P."/>
            <person name="Kaster A.-K."/>
            <person name="Ovreas L."/>
            <person name="Rohde M."/>
            <person name="Galperin M.Y."/>
            <person name="Jogler C."/>
        </authorList>
    </citation>
    <scope>NUCLEOTIDE SEQUENCE [LARGE SCALE GENOMIC DNA]</scope>
    <source>
        <strain evidence="7 8">Pla144</strain>
    </source>
</reference>
<accession>A0A5C6CVI0</accession>
<evidence type="ECO:0000313" key="8">
    <source>
        <dbReference type="Proteomes" id="UP000318437"/>
    </source>
</evidence>
<name>A0A5C6CVI0_9BACT</name>
<comment type="similarity">
    <text evidence="1">Belongs to the sigma-70 factor family. ECF subfamily.</text>
</comment>
<dbReference type="InterPro" id="IPR014284">
    <property type="entry name" value="RNA_pol_sigma-70_dom"/>
</dbReference>
<dbReference type="NCBIfam" id="TIGR02937">
    <property type="entry name" value="sigma70-ECF"/>
    <property type="match status" value="1"/>
</dbReference>
<dbReference type="Pfam" id="PF04542">
    <property type="entry name" value="Sigma70_r2"/>
    <property type="match status" value="1"/>
</dbReference>
<dbReference type="GO" id="GO:0016987">
    <property type="term" value="F:sigma factor activity"/>
    <property type="evidence" value="ECO:0007669"/>
    <property type="project" value="UniProtKB-KW"/>
</dbReference>
<dbReference type="AlphaFoldDB" id="A0A5C6CVI0"/>
<keyword evidence="8" id="KW-1185">Reference proteome</keyword>
<dbReference type="NCBIfam" id="TIGR02984">
    <property type="entry name" value="Sig-70_plancto1"/>
    <property type="match status" value="1"/>
</dbReference>
<gene>
    <name evidence="7" type="primary">sigR_2</name>
    <name evidence="7" type="ORF">Pla144_17480</name>
</gene>
<proteinExistence type="inferred from homology"/>
<dbReference type="InterPro" id="IPR014326">
    <property type="entry name" value="RNA_pol_sigma-70_Plancto"/>
</dbReference>
<dbReference type="CDD" id="cd06171">
    <property type="entry name" value="Sigma70_r4"/>
    <property type="match status" value="1"/>
</dbReference>
<evidence type="ECO:0000259" key="5">
    <source>
        <dbReference type="Pfam" id="PF04542"/>
    </source>
</evidence>
<keyword evidence="2" id="KW-0805">Transcription regulation</keyword>
<dbReference type="Pfam" id="PF08281">
    <property type="entry name" value="Sigma70_r4_2"/>
    <property type="match status" value="1"/>
</dbReference>
<evidence type="ECO:0000256" key="2">
    <source>
        <dbReference type="ARBA" id="ARBA00023015"/>
    </source>
</evidence>
<dbReference type="GO" id="GO:0006352">
    <property type="term" value="P:DNA-templated transcription initiation"/>
    <property type="evidence" value="ECO:0007669"/>
    <property type="project" value="InterPro"/>
</dbReference>
<evidence type="ECO:0000259" key="6">
    <source>
        <dbReference type="Pfam" id="PF08281"/>
    </source>
</evidence>
<dbReference type="InterPro" id="IPR013324">
    <property type="entry name" value="RNA_pol_sigma_r3/r4-like"/>
</dbReference>
<dbReference type="InterPro" id="IPR007627">
    <property type="entry name" value="RNA_pol_sigma70_r2"/>
</dbReference>